<name>A0A673FQH8_9TELE</name>
<evidence type="ECO:0000256" key="5">
    <source>
        <dbReference type="ARBA" id="ARBA00022792"/>
    </source>
</evidence>
<evidence type="ECO:0000256" key="4">
    <source>
        <dbReference type="ARBA" id="ARBA00022692"/>
    </source>
</evidence>
<evidence type="ECO:0000256" key="8">
    <source>
        <dbReference type="ARBA" id="ARBA00023128"/>
    </source>
</evidence>
<dbReference type="Proteomes" id="UP000472270">
    <property type="component" value="Unassembled WGS sequence"/>
</dbReference>
<evidence type="ECO:0000313" key="12">
    <source>
        <dbReference type="Proteomes" id="UP000472270"/>
    </source>
</evidence>
<dbReference type="GO" id="GO:0006123">
    <property type="term" value="P:mitochondrial electron transport, cytochrome c to oxygen"/>
    <property type="evidence" value="ECO:0007669"/>
    <property type="project" value="InterPro"/>
</dbReference>
<keyword evidence="9 10" id="KW-0472">Membrane</keyword>
<evidence type="ECO:0000256" key="10">
    <source>
        <dbReference type="SAM" id="Phobius"/>
    </source>
</evidence>
<evidence type="ECO:0000256" key="3">
    <source>
        <dbReference type="ARBA" id="ARBA00010117"/>
    </source>
</evidence>
<dbReference type="Gene3D" id="4.10.81.10">
    <property type="entry name" value="Cytochrome c oxidase, subunit 8"/>
    <property type="match status" value="1"/>
</dbReference>
<dbReference type="Pfam" id="PF02285">
    <property type="entry name" value="COX8"/>
    <property type="match status" value="1"/>
</dbReference>
<evidence type="ECO:0000256" key="6">
    <source>
        <dbReference type="ARBA" id="ARBA00022946"/>
    </source>
</evidence>
<keyword evidence="12" id="KW-1185">Reference proteome</keyword>
<evidence type="ECO:0000256" key="7">
    <source>
        <dbReference type="ARBA" id="ARBA00022989"/>
    </source>
</evidence>
<dbReference type="InterPro" id="IPR003205">
    <property type="entry name" value="Cyt_c_oxidase_su8"/>
</dbReference>
<dbReference type="GO" id="GO:0045277">
    <property type="term" value="C:respiratory chain complex IV"/>
    <property type="evidence" value="ECO:0007669"/>
    <property type="project" value="InterPro"/>
</dbReference>
<evidence type="ECO:0000256" key="1">
    <source>
        <dbReference type="ARBA" id="ARBA00004434"/>
    </source>
</evidence>
<evidence type="ECO:0000256" key="2">
    <source>
        <dbReference type="ARBA" id="ARBA00004673"/>
    </source>
</evidence>
<keyword evidence="8" id="KW-0496">Mitochondrion</keyword>
<keyword evidence="4 10" id="KW-0812">Transmembrane</keyword>
<protein>
    <submittedName>
        <fullName evidence="11">Uncharacterized protein</fullName>
    </submittedName>
</protein>
<comment type="subcellular location">
    <subcellularLocation>
        <location evidence="1">Mitochondrion inner membrane</location>
        <topology evidence="1">Single-pass membrane protein</topology>
    </subcellularLocation>
</comment>
<reference evidence="11" key="2">
    <citation type="submission" date="2025-09" db="UniProtKB">
        <authorList>
            <consortium name="Ensembl"/>
        </authorList>
    </citation>
    <scope>IDENTIFICATION</scope>
</reference>
<dbReference type="UniPathway" id="UPA00705"/>
<feature type="transmembrane region" description="Helical" evidence="10">
    <location>
        <begin position="15"/>
        <end position="33"/>
    </location>
</feature>
<keyword evidence="5" id="KW-0999">Mitochondrion inner membrane</keyword>
<dbReference type="AlphaFoldDB" id="A0A673FQH8"/>
<evidence type="ECO:0000313" key="11">
    <source>
        <dbReference type="Ensembl" id="ENSSRHP00000003146.1"/>
    </source>
</evidence>
<proteinExistence type="inferred from homology"/>
<evidence type="ECO:0000256" key="9">
    <source>
        <dbReference type="ARBA" id="ARBA00023136"/>
    </source>
</evidence>
<dbReference type="SUPFAM" id="SSF81431">
    <property type="entry name" value="Mitochondrial cytochrome c oxidase subunit VIIIb (aka IX)"/>
    <property type="match status" value="1"/>
</dbReference>
<keyword evidence="7 10" id="KW-1133">Transmembrane helix</keyword>
<comment type="pathway">
    <text evidence="2">Energy metabolism; oxidative phosphorylation.</text>
</comment>
<dbReference type="GO" id="GO:0005743">
    <property type="term" value="C:mitochondrial inner membrane"/>
    <property type="evidence" value="ECO:0007669"/>
    <property type="project" value="UniProtKB-SubCell"/>
</dbReference>
<dbReference type="InterPro" id="IPR036548">
    <property type="entry name" value="Cyt_c_oxidase_su8_sf"/>
</dbReference>
<organism evidence="11 12">
    <name type="scientific">Sinocyclocheilus rhinocerous</name>
    <dbReference type="NCBI Taxonomy" id="307959"/>
    <lineage>
        <taxon>Eukaryota</taxon>
        <taxon>Metazoa</taxon>
        <taxon>Chordata</taxon>
        <taxon>Craniata</taxon>
        <taxon>Vertebrata</taxon>
        <taxon>Euteleostomi</taxon>
        <taxon>Actinopterygii</taxon>
        <taxon>Neopterygii</taxon>
        <taxon>Teleostei</taxon>
        <taxon>Ostariophysi</taxon>
        <taxon>Cypriniformes</taxon>
        <taxon>Cyprinidae</taxon>
        <taxon>Cyprininae</taxon>
        <taxon>Sinocyclocheilus</taxon>
    </lineage>
</organism>
<dbReference type="Ensembl" id="ENSSRHT00000003265.1">
    <property type="protein sequence ID" value="ENSSRHP00000003146.1"/>
    <property type="gene ID" value="ENSSRHG00000002168.1"/>
</dbReference>
<accession>A0A673FQH8</accession>
<keyword evidence="6" id="KW-0809">Transit peptide</keyword>
<reference evidence="11" key="1">
    <citation type="submission" date="2025-08" db="UniProtKB">
        <authorList>
            <consortium name="Ensembl"/>
        </authorList>
    </citation>
    <scope>IDENTIFICATION</scope>
</reference>
<sequence length="47" mass="5286">MFTKINLILVLKETVIGLTIFSFTILGPSGWILDNLENYKKKDAAES</sequence>
<comment type="similarity">
    <text evidence="3">Belongs to the cytochrome c oxidase VIII family.</text>
</comment>